<evidence type="ECO:0000256" key="1">
    <source>
        <dbReference type="ARBA" id="ARBA00010835"/>
    </source>
</evidence>
<comment type="similarity">
    <text evidence="1">Belongs to the prokaryotic/mitochondrial release factor family.</text>
</comment>
<feature type="compositionally biased region" description="Basic residues" evidence="2">
    <location>
        <begin position="188"/>
        <end position="201"/>
    </location>
</feature>
<feature type="domain" description="Prokaryotic-type class I peptide chain release factors" evidence="3">
    <location>
        <begin position="99"/>
        <end position="115"/>
    </location>
</feature>
<dbReference type="NCBIfam" id="TIGR03072">
    <property type="entry name" value="release_prfH"/>
    <property type="match status" value="1"/>
</dbReference>
<dbReference type="PROSITE" id="PS00745">
    <property type="entry name" value="RF_PROK_I"/>
    <property type="match status" value="1"/>
</dbReference>
<proteinExistence type="inferred from homology"/>
<dbReference type="Gene3D" id="3.30.70.1660">
    <property type="match status" value="1"/>
</dbReference>
<reference evidence="4" key="1">
    <citation type="submission" date="2023-06" db="EMBL/GenBank/DDBJ databases">
        <title>Genomic of Agaribacillus aureum.</title>
        <authorList>
            <person name="Wang G."/>
        </authorList>
    </citation>
    <scope>NUCLEOTIDE SEQUENCE</scope>
    <source>
        <strain evidence="4">BMA12</strain>
    </source>
</reference>
<dbReference type="Proteomes" id="UP001172083">
    <property type="component" value="Unassembled WGS sequence"/>
</dbReference>
<dbReference type="PANTHER" id="PTHR43116">
    <property type="entry name" value="PEPTIDE CHAIN RELEASE FACTOR 2"/>
    <property type="match status" value="1"/>
</dbReference>
<evidence type="ECO:0000259" key="3">
    <source>
        <dbReference type="PROSITE" id="PS00745"/>
    </source>
</evidence>
<organism evidence="4 5">
    <name type="scientific">Agaribacillus aureus</name>
    <dbReference type="NCBI Taxonomy" id="3051825"/>
    <lineage>
        <taxon>Bacteria</taxon>
        <taxon>Pseudomonadati</taxon>
        <taxon>Bacteroidota</taxon>
        <taxon>Cytophagia</taxon>
        <taxon>Cytophagales</taxon>
        <taxon>Splendidivirgaceae</taxon>
        <taxon>Agaribacillus</taxon>
    </lineage>
</organism>
<dbReference type="InterPro" id="IPR000352">
    <property type="entry name" value="Pep_chain_release_fac_I"/>
</dbReference>
<feature type="region of interest" description="Disordered" evidence="2">
    <location>
        <begin position="182"/>
        <end position="203"/>
    </location>
</feature>
<accession>A0ABT8L5W6</accession>
<evidence type="ECO:0000313" key="4">
    <source>
        <dbReference type="EMBL" id="MDN5213119.1"/>
    </source>
</evidence>
<dbReference type="SUPFAM" id="SSF75620">
    <property type="entry name" value="Release factor"/>
    <property type="match status" value="1"/>
</dbReference>
<dbReference type="RefSeq" id="WP_346758459.1">
    <property type="nucleotide sequence ID" value="NZ_JAUJEB010000002.1"/>
</dbReference>
<protein>
    <submittedName>
        <fullName evidence="4">Peptide chain release factor H</fullName>
    </submittedName>
</protein>
<evidence type="ECO:0000256" key="2">
    <source>
        <dbReference type="SAM" id="MobiDB-lite"/>
    </source>
</evidence>
<name>A0ABT8L5W6_9BACT</name>
<keyword evidence="5" id="KW-1185">Reference proteome</keyword>
<comment type="caution">
    <text evidence="4">The sequence shown here is derived from an EMBL/GenBank/DDBJ whole genome shotgun (WGS) entry which is preliminary data.</text>
</comment>
<dbReference type="Gene3D" id="3.30.160.20">
    <property type="match status" value="1"/>
</dbReference>
<gene>
    <name evidence="4" type="primary">prfH</name>
    <name evidence="4" type="ORF">QQ020_13715</name>
</gene>
<sequence>MAQLLKTMIKEAKLRGIDTVILHRQQGSENGTLISAIVKLTGAGLDKFINLWVGTIQWTGTSKFRKYHKRKNWFVGVNQLAYNELFAFDDRDIIYEFTRSGGPGGQHVNKVSTAVRARHAPTGEVVFVSKSRSQLQNKKEAKHRLEQMLKVRALTNAKEQAQAEWQNHYKLERGNPVRTFKGSDFKPHHQPKKYKSGRKKMKQDIFRRLDF</sequence>
<evidence type="ECO:0000313" key="5">
    <source>
        <dbReference type="Proteomes" id="UP001172083"/>
    </source>
</evidence>
<dbReference type="Pfam" id="PF00472">
    <property type="entry name" value="RF-1"/>
    <property type="match status" value="1"/>
</dbReference>
<dbReference type="InterPro" id="IPR045853">
    <property type="entry name" value="Pep_chain_release_fac_I_sf"/>
</dbReference>
<dbReference type="EMBL" id="JAUJEB010000002">
    <property type="protein sequence ID" value="MDN5213119.1"/>
    <property type="molecule type" value="Genomic_DNA"/>
</dbReference>
<dbReference type="InterPro" id="IPR017509">
    <property type="entry name" value="PrfH"/>
</dbReference>
<dbReference type="PANTHER" id="PTHR43116:SF3">
    <property type="entry name" value="CLASS I PEPTIDE CHAIN RELEASE FACTOR"/>
    <property type="match status" value="1"/>
</dbReference>